<protein>
    <submittedName>
        <fullName evidence="2">Uncharacterized protein</fullName>
    </submittedName>
</protein>
<organism evidence="2 3">
    <name type="scientific">Kitasatospora cineracea</name>
    <dbReference type="NCBI Taxonomy" id="88074"/>
    <lineage>
        <taxon>Bacteria</taxon>
        <taxon>Bacillati</taxon>
        <taxon>Actinomycetota</taxon>
        <taxon>Actinomycetes</taxon>
        <taxon>Kitasatosporales</taxon>
        <taxon>Streptomycetaceae</taxon>
        <taxon>Kitasatospora</taxon>
    </lineage>
</organism>
<proteinExistence type="predicted"/>
<dbReference type="Proteomes" id="UP000267408">
    <property type="component" value="Unassembled WGS sequence"/>
</dbReference>
<name>A0A8G1UBI8_9ACTN</name>
<evidence type="ECO:0000256" key="1">
    <source>
        <dbReference type="SAM" id="MobiDB-lite"/>
    </source>
</evidence>
<gene>
    <name evidence="2" type="ORF">EDD39_5844</name>
</gene>
<evidence type="ECO:0000313" key="2">
    <source>
        <dbReference type="EMBL" id="ROR37692.1"/>
    </source>
</evidence>
<evidence type="ECO:0000313" key="3">
    <source>
        <dbReference type="Proteomes" id="UP000267408"/>
    </source>
</evidence>
<feature type="compositionally biased region" description="Basic residues" evidence="1">
    <location>
        <begin position="93"/>
        <end position="110"/>
    </location>
</feature>
<reference evidence="2 3" key="1">
    <citation type="submission" date="2018-11" db="EMBL/GenBank/DDBJ databases">
        <title>Sequencing the genomes of 1000 actinobacteria strains.</title>
        <authorList>
            <person name="Klenk H.-P."/>
        </authorList>
    </citation>
    <scope>NUCLEOTIDE SEQUENCE [LARGE SCALE GENOMIC DNA]</scope>
    <source>
        <strain evidence="2 3">DSM 44780</strain>
    </source>
</reference>
<feature type="compositionally biased region" description="Basic and acidic residues" evidence="1">
    <location>
        <begin position="83"/>
        <end position="92"/>
    </location>
</feature>
<sequence length="110" mass="11752">MTLAAEVLPTLAEISAGRLPEPPETDDGNPWAVGDCWLYCGRTSVRVLWLGSVTAAGGVSAGLLACGDCVSTLHRKAVAAMAARDKSATERTHRARHARPRSRWGTRAQR</sequence>
<comment type="caution">
    <text evidence="2">The sequence shown here is derived from an EMBL/GenBank/DDBJ whole genome shotgun (WGS) entry which is preliminary data.</text>
</comment>
<feature type="region of interest" description="Disordered" evidence="1">
    <location>
        <begin position="83"/>
        <end position="110"/>
    </location>
</feature>
<dbReference type="EMBL" id="RJVJ01000002">
    <property type="protein sequence ID" value="ROR37692.1"/>
    <property type="molecule type" value="Genomic_DNA"/>
</dbReference>
<accession>A0A8G1UBI8</accession>
<dbReference type="AlphaFoldDB" id="A0A8G1UBI8"/>